<dbReference type="PANTHER" id="PTHR33112:SF10">
    <property type="entry name" value="TOL"/>
    <property type="match status" value="1"/>
</dbReference>
<dbReference type="AlphaFoldDB" id="A0A6A5TR27"/>
<name>A0A6A5TR27_9PLEO</name>
<protein>
    <submittedName>
        <fullName evidence="3">HET-domain-containing protein</fullName>
    </submittedName>
</protein>
<dbReference type="InterPro" id="IPR010730">
    <property type="entry name" value="HET"/>
</dbReference>
<dbReference type="OrthoDB" id="5362512at2759"/>
<sequence length="682" mass="78260">MSESTICNFCPDNIIRAKSTWGLHHPFYSTLADSHQVRCAFCSLLYRDMREKLPYLMEHRAQDEALKRWLDPFVYVYKSDVVTPLYRWSMRSLCRTREGKEMVAITFRAVARRGRELSDCDEKHKHCPMQMRKKWEKSGRLRDVFVPTRLLDLGKVGSRENIRVVDTKAENIKASYATLSHCWGPADPNDPHRPKKDLLTRRTMEEFTTIGIGWEKLSRNFKQAIKVARLMGLRYMWIDSLCICQGPDGDFVTEGALMHKVYRNSHCNIAAADSRDPAGGLFREREPFEVLPAKFESGEKSPMFGGKKTWRVVRGDMWDQVLLKTSLYTRGWVFQERMLSPRALHFSQHQIFWDCTEISACETLPNGIPSPIDQTASMDRSWRGRLFESGTSKWTAVSGVNDQSTESFWKAAVKAYTSCELTNQGDKRIAIWGIAKLLRDSLSEEYGAGLWEDWLAEQLAWRVADCTNAERPREMMKNPTWSWTSVEGIILLSDRLQEDRYYTVENHKGKPLAFSIRPEDKIRPGVKRERSDDIRQDIAQMRELLAAAERSREKSWPAPTSLQNRDAADHPSRDQEPKLSSNAIEIQAHINIGVLQWSETAAKWSLAVTEGTEFSPQDAIIDAFPDTKPKAAHEKVTRFVVLSLHYYEGPDEILPSLPDPEDDISEDSWLNGVGSELCISHT</sequence>
<feature type="region of interest" description="Disordered" evidence="1">
    <location>
        <begin position="549"/>
        <end position="579"/>
    </location>
</feature>
<dbReference type="EMBL" id="ML976999">
    <property type="protein sequence ID" value="KAF1954420.1"/>
    <property type="molecule type" value="Genomic_DNA"/>
</dbReference>
<evidence type="ECO:0000313" key="4">
    <source>
        <dbReference type="Proteomes" id="UP000800035"/>
    </source>
</evidence>
<dbReference type="PANTHER" id="PTHR33112">
    <property type="entry name" value="DOMAIN PROTEIN, PUTATIVE-RELATED"/>
    <property type="match status" value="1"/>
</dbReference>
<accession>A0A6A5TR27</accession>
<reference evidence="3" key="1">
    <citation type="journal article" date="2020" name="Stud. Mycol.">
        <title>101 Dothideomycetes genomes: a test case for predicting lifestyles and emergence of pathogens.</title>
        <authorList>
            <person name="Haridas S."/>
            <person name="Albert R."/>
            <person name="Binder M."/>
            <person name="Bloem J."/>
            <person name="Labutti K."/>
            <person name="Salamov A."/>
            <person name="Andreopoulos B."/>
            <person name="Baker S."/>
            <person name="Barry K."/>
            <person name="Bills G."/>
            <person name="Bluhm B."/>
            <person name="Cannon C."/>
            <person name="Castanera R."/>
            <person name="Culley D."/>
            <person name="Daum C."/>
            <person name="Ezra D."/>
            <person name="Gonzalez J."/>
            <person name="Henrissat B."/>
            <person name="Kuo A."/>
            <person name="Liang C."/>
            <person name="Lipzen A."/>
            <person name="Lutzoni F."/>
            <person name="Magnuson J."/>
            <person name="Mondo S."/>
            <person name="Nolan M."/>
            <person name="Ohm R."/>
            <person name="Pangilinan J."/>
            <person name="Park H.-J."/>
            <person name="Ramirez L."/>
            <person name="Alfaro M."/>
            <person name="Sun H."/>
            <person name="Tritt A."/>
            <person name="Yoshinaga Y."/>
            <person name="Zwiers L.-H."/>
            <person name="Turgeon B."/>
            <person name="Goodwin S."/>
            <person name="Spatafora J."/>
            <person name="Crous P."/>
            <person name="Grigoriev I."/>
        </authorList>
    </citation>
    <scope>NUCLEOTIDE SEQUENCE</scope>
    <source>
        <strain evidence="3">CBS 675.92</strain>
    </source>
</reference>
<organism evidence="3 4">
    <name type="scientific">Byssothecium circinans</name>
    <dbReference type="NCBI Taxonomy" id="147558"/>
    <lineage>
        <taxon>Eukaryota</taxon>
        <taxon>Fungi</taxon>
        <taxon>Dikarya</taxon>
        <taxon>Ascomycota</taxon>
        <taxon>Pezizomycotina</taxon>
        <taxon>Dothideomycetes</taxon>
        <taxon>Pleosporomycetidae</taxon>
        <taxon>Pleosporales</taxon>
        <taxon>Massarineae</taxon>
        <taxon>Massarinaceae</taxon>
        <taxon>Byssothecium</taxon>
    </lineage>
</organism>
<evidence type="ECO:0000256" key="1">
    <source>
        <dbReference type="SAM" id="MobiDB-lite"/>
    </source>
</evidence>
<evidence type="ECO:0000313" key="3">
    <source>
        <dbReference type="EMBL" id="KAF1954420.1"/>
    </source>
</evidence>
<dbReference type="Pfam" id="PF06985">
    <property type="entry name" value="HET"/>
    <property type="match status" value="1"/>
</dbReference>
<feature type="domain" description="Heterokaryon incompatibility" evidence="2">
    <location>
        <begin position="176"/>
        <end position="336"/>
    </location>
</feature>
<proteinExistence type="predicted"/>
<evidence type="ECO:0000259" key="2">
    <source>
        <dbReference type="Pfam" id="PF06985"/>
    </source>
</evidence>
<feature type="compositionally biased region" description="Basic and acidic residues" evidence="1">
    <location>
        <begin position="566"/>
        <end position="577"/>
    </location>
</feature>
<keyword evidence="4" id="KW-1185">Reference proteome</keyword>
<gene>
    <name evidence="3" type="ORF">CC80DRAFT_550445</name>
</gene>
<dbReference type="Proteomes" id="UP000800035">
    <property type="component" value="Unassembled WGS sequence"/>
</dbReference>